<proteinExistence type="predicted"/>
<evidence type="ECO:0000313" key="2">
    <source>
        <dbReference type="Proteomes" id="UP001234202"/>
    </source>
</evidence>
<reference evidence="1" key="1">
    <citation type="submission" date="2023-04" db="EMBL/GenBank/DDBJ databases">
        <title>Draft Genome sequencing of Naganishia species isolated from polar environments using Oxford Nanopore Technology.</title>
        <authorList>
            <person name="Leo P."/>
            <person name="Venkateswaran K."/>
        </authorList>
    </citation>
    <scope>NUCLEOTIDE SEQUENCE</scope>
    <source>
        <strain evidence="1">DBVPG 5303</strain>
    </source>
</reference>
<gene>
    <name evidence="1" type="ORF">QFC24_006393</name>
</gene>
<sequence>MYYELQPILFETVVVSETDRKWREKVSDDHSLKRWFGYTRFLITENSTWDRWNHEMFPNLAIVIHKKPMTPIEEAQQLRYATIEIHHSVHLETLTELLRIPVFWKPHRYHYTSRWPTGRVKSIKINPEAFIDGHVTLDSMTEVLSTARYSGIDVDVDIKHRYATEQLGWTISNALWVTMWVESLRMVDEGNVRNEIRMATFGFYTNGGLPVAKLAIEAAEEMFDHAFFSNISIDLRKKKVSTDDLEELMISTAQDITRWYRRLVRGGAADDDFWLYPFLTVRCGGKVQGGTIGRLMPLTLERFRMQSSYIEDVFEGEELEEVCRTEVFTVSGNGNGRSLVER</sequence>
<dbReference type="Proteomes" id="UP001234202">
    <property type="component" value="Unassembled WGS sequence"/>
</dbReference>
<dbReference type="EMBL" id="JASBWV010000031">
    <property type="protein sequence ID" value="KAJ9117679.1"/>
    <property type="molecule type" value="Genomic_DNA"/>
</dbReference>
<protein>
    <submittedName>
        <fullName evidence="1">Uncharacterized protein</fullName>
    </submittedName>
</protein>
<evidence type="ECO:0000313" key="1">
    <source>
        <dbReference type="EMBL" id="KAJ9117679.1"/>
    </source>
</evidence>
<comment type="caution">
    <text evidence="1">The sequence shown here is derived from an EMBL/GenBank/DDBJ whole genome shotgun (WGS) entry which is preliminary data.</text>
</comment>
<name>A0ACC2X2P8_9TREE</name>
<keyword evidence="2" id="KW-1185">Reference proteome</keyword>
<accession>A0ACC2X2P8</accession>
<organism evidence="1 2">
    <name type="scientific">Naganishia onofrii</name>
    <dbReference type="NCBI Taxonomy" id="1851511"/>
    <lineage>
        <taxon>Eukaryota</taxon>
        <taxon>Fungi</taxon>
        <taxon>Dikarya</taxon>
        <taxon>Basidiomycota</taxon>
        <taxon>Agaricomycotina</taxon>
        <taxon>Tremellomycetes</taxon>
        <taxon>Filobasidiales</taxon>
        <taxon>Filobasidiaceae</taxon>
        <taxon>Naganishia</taxon>
    </lineage>
</organism>